<name>J4IBD8_9APHY</name>
<dbReference type="GeneID" id="24099397"/>
<dbReference type="Proteomes" id="UP000006352">
    <property type="component" value="Unassembled WGS sequence"/>
</dbReference>
<dbReference type="EMBL" id="HE797159">
    <property type="protein sequence ID" value="CCM04486.1"/>
    <property type="molecule type" value="Genomic_DNA"/>
</dbReference>
<dbReference type="InParanoid" id="J4IBD8"/>
<dbReference type="STRING" id="599839.J4IBD8"/>
<organism evidence="1 2">
    <name type="scientific">Fibroporia radiculosa</name>
    <dbReference type="NCBI Taxonomy" id="599839"/>
    <lineage>
        <taxon>Eukaryota</taxon>
        <taxon>Fungi</taxon>
        <taxon>Dikarya</taxon>
        <taxon>Basidiomycota</taxon>
        <taxon>Agaricomycotina</taxon>
        <taxon>Agaricomycetes</taxon>
        <taxon>Polyporales</taxon>
        <taxon>Fibroporiaceae</taxon>
        <taxon>Fibroporia</taxon>
    </lineage>
</organism>
<protein>
    <submittedName>
        <fullName evidence="1">Uncharacterized protein</fullName>
    </submittedName>
</protein>
<sequence>MHPPWNVYAEQLGGLGYGFPLWNPQPMEDGEVLVGDVGWIRKGRFHRLFNTTKDSDHVLNLAFGVPESYVPLELGSNMYERDDGAIIAPSVMSATLTKVEAGADAHAHLAGGHVHYRYTEDCGAMLFLPTERAHSEELVENSVVYDYLLRNHDSWHRHAVQKAKLVIKRHEIIFVSGWMKTSKWAVAAFRDGTRGGYLSFKGGMESLASGSFYLSGSKDVAASLHQKSGPNRESHNADQCIFLHYYELKDRMKGIFPQLLPRSIRAAAEPRPLPRSPDDMDDARGGFGLAVSSTSMQGGMRGYTIQNVPNNQPVIDPVDSILDYILQHSEADTALAGTKTVGLLCKGYLPTQDIVSILRDAKPEIRVDENGLGTLGVGDQNSREPSRQVLMPQTVAAPDLERIPEENNIQSLDLRPVEQVKPAEQDGDSYMKAASSSDILQNSDALIPLLEEVLGQVIPRPHTPIYRYASESRRNSRINLDRGIFNARKTFMAVNRMSTLAGVGVHVGVH</sequence>
<dbReference type="RefSeq" id="XP_012183769.1">
    <property type="nucleotide sequence ID" value="XM_012328379.1"/>
</dbReference>
<evidence type="ECO:0000313" key="2">
    <source>
        <dbReference type="Proteomes" id="UP000006352"/>
    </source>
</evidence>
<keyword evidence="2" id="KW-1185">Reference proteome</keyword>
<dbReference type="AlphaFoldDB" id="J4IBD8"/>
<evidence type="ECO:0000313" key="1">
    <source>
        <dbReference type="EMBL" id="CCM04486.1"/>
    </source>
</evidence>
<proteinExistence type="predicted"/>
<reference evidence="1 2" key="1">
    <citation type="journal article" date="2012" name="Appl. Environ. Microbiol.">
        <title>Short-read sequencing for genomic analysis of the brown rot fungus Fibroporia radiculosa.</title>
        <authorList>
            <person name="Tang J.D."/>
            <person name="Perkins A.D."/>
            <person name="Sonstegard T.S."/>
            <person name="Schroeder S.G."/>
            <person name="Burgess S.C."/>
            <person name="Diehl S.V."/>
        </authorList>
    </citation>
    <scope>NUCLEOTIDE SEQUENCE [LARGE SCALE GENOMIC DNA]</scope>
    <source>
        <strain evidence="1 2">TFFH 294</strain>
    </source>
</reference>
<accession>J4IBD8</accession>
<dbReference type="OrthoDB" id="2804412at2759"/>
<dbReference type="HOGENOM" id="CLU_021108_6_2_1"/>
<gene>
    <name evidence="1" type="ORF">FIBRA_06666</name>
</gene>